<organism evidence="1 2">
    <name type="scientific">Gigaspora rosea</name>
    <dbReference type="NCBI Taxonomy" id="44941"/>
    <lineage>
        <taxon>Eukaryota</taxon>
        <taxon>Fungi</taxon>
        <taxon>Fungi incertae sedis</taxon>
        <taxon>Mucoromycota</taxon>
        <taxon>Glomeromycotina</taxon>
        <taxon>Glomeromycetes</taxon>
        <taxon>Diversisporales</taxon>
        <taxon>Gigasporaceae</taxon>
        <taxon>Gigaspora</taxon>
    </lineage>
</organism>
<name>A0A397VTV5_9GLOM</name>
<evidence type="ECO:0000313" key="2">
    <source>
        <dbReference type="Proteomes" id="UP000266673"/>
    </source>
</evidence>
<accession>A0A397VTV5</accession>
<dbReference type="AlphaFoldDB" id="A0A397VTV5"/>
<dbReference type="EMBL" id="QKWP01000184">
    <property type="protein sequence ID" value="RIB25191.1"/>
    <property type="molecule type" value="Genomic_DNA"/>
</dbReference>
<gene>
    <name evidence="1" type="ORF">C2G38_2166534</name>
</gene>
<dbReference type="Proteomes" id="UP000266673">
    <property type="component" value="Unassembled WGS sequence"/>
</dbReference>
<evidence type="ECO:0000313" key="1">
    <source>
        <dbReference type="EMBL" id="RIB25191.1"/>
    </source>
</evidence>
<reference evidence="1 2" key="1">
    <citation type="submission" date="2018-06" db="EMBL/GenBank/DDBJ databases">
        <title>Comparative genomics reveals the genomic features of Rhizophagus irregularis, R. cerebriforme, R. diaphanum and Gigaspora rosea, and their symbiotic lifestyle signature.</title>
        <authorList>
            <person name="Morin E."/>
            <person name="San Clemente H."/>
            <person name="Chen E.C.H."/>
            <person name="De La Providencia I."/>
            <person name="Hainaut M."/>
            <person name="Kuo A."/>
            <person name="Kohler A."/>
            <person name="Murat C."/>
            <person name="Tang N."/>
            <person name="Roy S."/>
            <person name="Loubradou J."/>
            <person name="Henrissat B."/>
            <person name="Grigoriev I.V."/>
            <person name="Corradi N."/>
            <person name="Roux C."/>
            <person name="Martin F.M."/>
        </authorList>
    </citation>
    <scope>NUCLEOTIDE SEQUENCE [LARGE SCALE GENOMIC DNA]</scope>
    <source>
        <strain evidence="1 2">DAOM 194757</strain>
    </source>
</reference>
<comment type="caution">
    <text evidence="1">The sequence shown here is derived from an EMBL/GenBank/DDBJ whole genome shotgun (WGS) entry which is preliminary data.</text>
</comment>
<proteinExistence type="predicted"/>
<keyword evidence="2" id="KW-1185">Reference proteome</keyword>
<dbReference type="OrthoDB" id="10460361at2759"/>
<sequence>MLFTDAFYTENVSTASTEYYNNNINKAKFIENTDYLDARYFEYAENNTSYFDDENFKNIENRTTTSQVALFISSAKSNISVLFSRKVLLN</sequence>
<protein>
    <submittedName>
        <fullName evidence="1">Uncharacterized protein</fullName>
    </submittedName>
</protein>